<reference evidence="2 3" key="1">
    <citation type="submission" date="2014-07" db="EMBL/GenBank/DDBJ databases">
        <title>Methanogenic archaea and the global carbon cycle.</title>
        <authorList>
            <person name="Henriksen J.R."/>
            <person name="Luke J."/>
            <person name="Reinhart S."/>
            <person name="Benedict M.N."/>
            <person name="Youngblut N.D."/>
            <person name="Metcalf M.E."/>
            <person name="Whitaker R.J."/>
            <person name="Metcalf W.W."/>
        </authorList>
    </citation>
    <scope>NUCLEOTIDE SEQUENCE [LARGE SCALE GENOMIC DNA]</scope>
    <source>
        <strain evidence="2 3">S-6</strain>
    </source>
</reference>
<dbReference type="InterPro" id="IPR053136">
    <property type="entry name" value="UTP_pyrophosphatase-like"/>
</dbReference>
<dbReference type="Pfam" id="PF01863">
    <property type="entry name" value="YgjP-like"/>
    <property type="match status" value="1"/>
</dbReference>
<name>A0A0E3RHC1_METMZ</name>
<organism evidence="2 3">
    <name type="scientific">Methanosarcina mazei S-6</name>
    <dbReference type="NCBI Taxonomy" id="213585"/>
    <lineage>
        <taxon>Archaea</taxon>
        <taxon>Methanobacteriati</taxon>
        <taxon>Methanobacteriota</taxon>
        <taxon>Stenosarchaea group</taxon>
        <taxon>Methanomicrobia</taxon>
        <taxon>Methanosarcinales</taxon>
        <taxon>Methanosarcinaceae</taxon>
        <taxon>Methanosarcina</taxon>
    </lineage>
</organism>
<dbReference type="PATRIC" id="fig|213585.10.peg.3154"/>
<sequence>MDLVYTIKRSSKRKKLNITVERDRSIVVHAPEGVSDEKIQQVVDSKRQWIYEKINHPQKYQDLPHPPGKELVSGESALYLGRQYRIELVKMGLSEIKFSQRFLIPATQGEKREETLREWYIGKAKEKIVPRVKKHARELGVNFAEVKIVDNRYRWGSCTVKNNVNFNWRLIKAPMFVIDYVIIHELAHFIEPNHTPRFWNIVRAQSPTMDKAKSWLKENGQLLEQVI</sequence>
<keyword evidence="2" id="KW-0378">Hydrolase</keyword>
<dbReference type="Gene3D" id="3.30.2010.10">
    <property type="entry name" value="Metalloproteases ('zincins'), catalytic domain"/>
    <property type="match status" value="1"/>
</dbReference>
<dbReference type="Proteomes" id="UP000033097">
    <property type="component" value="Chromosome"/>
</dbReference>
<dbReference type="PANTHER" id="PTHR30399:SF1">
    <property type="entry name" value="UTP PYROPHOSPHATASE"/>
    <property type="match status" value="1"/>
</dbReference>
<dbReference type="CDD" id="cd07344">
    <property type="entry name" value="M48_yhfN_like"/>
    <property type="match status" value="1"/>
</dbReference>
<evidence type="ECO:0000313" key="2">
    <source>
        <dbReference type="EMBL" id="AKB65690.1"/>
    </source>
</evidence>
<dbReference type="HOGENOM" id="CLU_065947_2_2_2"/>
<dbReference type="KEGG" id="mmj:MSMAS_2494"/>
<dbReference type="GeneID" id="24840231"/>
<evidence type="ECO:0000313" key="3">
    <source>
        <dbReference type="Proteomes" id="UP000033097"/>
    </source>
</evidence>
<protein>
    <submittedName>
        <fullName evidence="2">Putative metal-dependent hydrolase</fullName>
    </submittedName>
</protein>
<dbReference type="InterPro" id="IPR002725">
    <property type="entry name" value="YgjP-like_metallopeptidase"/>
</dbReference>
<accession>A0A0E3RHC1</accession>
<evidence type="ECO:0000259" key="1">
    <source>
        <dbReference type="Pfam" id="PF01863"/>
    </source>
</evidence>
<dbReference type="RefSeq" id="WP_048038851.1">
    <property type="nucleotide sequence ID" value="NZ_CP009512.1"/>
</dbReference>
<dbReference type="EMBL" id="CP009512">
    <property type="protein sequence ID" value="AKB65690.1"/>
    <property type="molecule type" value="Genomic_DNA"/>
</dbReference>
<feature type="domain" description="YgjP-like metallopeptidase" evidence="1">
    <location>
        <begin position="14"/>
        <end position="219"/>
    </location>
</feature>
<gene>
    <name evidence="2" type="ORF">MSMAS_2494</name>
</gene>
<dbReference type="PANTHER" id="PTHR30399">
    <property type="entry name" value="UNCHARACTERIZED PROTEIN YGJP"/>
    <property type="match status" value="1"/>
</dbReference>
<dbReference type="STRING" id="213585.MSMAS_2494"/>
<proteinExistence type="predicted"/>
<dbReference type="GO" id="GO:0016787">
    <property type="term" value="F:hydrolase activity"/>
    <property type="evidence" value="ECO:0007669"/>
    <property type="project" value="UniProtKB-KW"/>
</dbReference>
<dbReference type="AlphaFoldDB" id="A0A0E3RHC1"/>